<reference evidence="1 2" key="1">
    <citation type="journal article" date="2010" name="Proc. Natl. Acad. Sci. U.S.A.">
        <title>Insights into evolution of multicellular fungi from the assembled chromosomes of the mushroom Coprinopsis cinerea (Coprinus cinereus).</title>
        <authorList>
            <person name="Stajich J.E."/>
            <person name="Wilke S.K."/>
            <person name="Ahren D."/>
            <person name="Au C.H."/>
            <person name="Birren B.W."/>
            <person name="Borodovsky M."/>
            <person name="Burns C."/>
            <person name="Canback B."/>
            <person name="Casselton L.A."/>
            <person name="Cheng C.K."/>
            <person name="Deng J."/>
            <person name="Dietrich F.S."/>
            <person name="Fargo D.C."/>
            <person name="Farman M.L."/>
            <person name="Gathman A.C."/>
            <person name="Goldberg J."/>
            <person name="Guigo R."/>
            <person name="Hoegger P.J."/>
            <person name="Hooker J.B."/>
            <person name="Huggins A."/>
            <person name="James T.Y."/>
            <person name="Kamada T."/>
            <person name="Kilaru S."/>
            <person name="Kodira C."/>
            <person name="Kues U."/>
            <person name="Kupfer D."/>
            <person name="Kwan H.S."/>
            <person name="Lomsadze A."/>
            <person name="Li W."/>
            <person name="Lilly W.W."/>
            <person name="Ma L.J."/>
            <person name="Mackey A.J."/>
            <person name="Manning G."/>
            <person name="Martin F."/>
            <person name="Muraguchi H."/>
            <person name="Natvig D.O."/>
            <person name="Palmerini H."/>
            <person name="Ramesh M.A."/>
            <person name="Rehmeyer C.J."/>
            <person name="Roe B.A."/>
            <person name="Shenoy N."/>
            <person name="Stanke M."/>
            <person name="Ter-Hovhannisyan V."/>
            <person name="Tunlid A."/>
            <person name="Velagapudi R."/>
            <person name="Vision T.J."/>
            <person name="Zeng Q."/>
            <person name="Zolan M.E."/>
            <person name="Pukkila P.J."/>
        </authorList>
    </citation>
    <scope>NUCLEOTIDE SEQUENCE [LARGE SCALE GENOMIC DNA]</scope>
    <source>
        <strain evidence="2">Okayama-7 / 130 / ATCC MYA-4618 / FGSC 9003</strain>
    </source>
</reference>
<proteinExistence type="predicted"/>
<dbReference type="InParanoid" id="A8NA13"/>
<sequence length="320" mass="36434">MLNFKKIEKLELCREAFPAPHGSSKLRESIQQTLALPSFKCLILSNIHGFPFVKEALRLQELVLIDSEPTPNSRVSFYLEVHKARPEINLQSLSFLGESDDCIGMFCPMPEIPNYLLSIPRLVLEASPLCFTFAFDRVTESGTSRLEHLVWLIPDNTPDQIFDFAALLGRQTFSTERLKHLEIIFPGSYPWSLERLMLIERLAGANLSLPALERITIELSGLVERLHALEASIGCFRFADQVPFGTRSPNFRELRINLTPGTELGNEHYSESHMHQARSFIERMFSSIDKSRLLTVNCVPRNSSAVIRDYHSRRPSPSHL</sequence>
<dbReference type="VEuPathDB" id="FungiDB:CC1G_05740"/>
<dbReference type="KEGG" id="cci:CC1G_05740"/>
<dbReference type="EMBL" id="AACS02000007">
    <property type="protein sequence ID" value="EAU90202.1"/>
    <property type="molecule type" value="Genomic_DNA"/>
</dbReference>
<gene>
    <name evidence="1" type="ORF">CC1G_05740</name>
</gene>
<comment type="caution">
    <text evidence="1">The sequence shown here is derived from an EMBL/GenBank/DDBJ whole genome shotgun (WGS) entry which is preliminary data.</text>
</comment>
<dbReference type="AlphaFoldDB" id="A8NA13"/>
<dbReference type="GeneID" id="6008143"/>
<dbReference type="Proteomes" id="UP000001861">
    <property type="component" value="Unassembled WGS sequence"/>
</dbReference>
<organism evidence="1 2">
    <name type="scientific">Coprinopsis cinerea (strain Okayama-7 / 130 / ATCC MYA-4618 / FGSC 9003)</name>
    <name type="common">Inky cap fungus</name>
    <name type="synonym">Hormographiella aspergillata</name>
    <dbReference type="NCBI Taxonomy" id="240176"/>
    <lineage>
        <taxon>Eukaryota</taxon>
        <taxon>Fungi</taxon>
        <taxon>Dikarya</taxon>
        <taxon>Basidiomycota</taxon>
        <taxon>Agaricomycotina</taxon>
        <taxon>Agaricomycetes</taxon>
        <taxon>Agaricomycetidae</taxon>
        <taxon>Agaricales</taxon>
        <taxon>Agaricineae</taxon>
        <taxon>Psathyrellaceae</taxon>
        <taxon>Coprinopsis</taxon>
    </lineage>
</organism>
<dbReference type="RefSeq" id="XP_001831669.1">
    <property type="nucleotide sequence ID" value="XM_001831617.1"/>
</dbReference>
<accession>A8NA13</accession>
<keyword evidence="2" id="KW-1185">Reference proteome</keyword>
<protein>
    <submittedName>
        <fullName evidence="1">Uncharacterized protein</fullName>
    </submittedName>
</protein>
<name>A8NA13_COPC7</name>
<evidence type="ECO:0000313" key="1">
    <source>
        <dbReference type="EMBL" id="EAU90202.1"/>
    </source>
</evidence>
<evidence type="ECO:0000313" key="2">
    <source>
        <dbReference type="Proteomes" id="UP000001861"/>
    </source>
</evidence>